<keyword evidence="2" id="KW-1185">Reference proteome</keyword>
<reference evidence="1 2" key="1">
    <citation type="submission" date="2013-09" db="EMBL/GenBank/DDBJ databases">
        <title>Corchorus capsularis genome sequencing.</title>
        <authorList>
            <person name="Alam M."/>
            <person name="Haque M.S."/>
            <person name="Islam M.S."/>
            <person name="Emdad E.M."/>
            <person name="Islam M.M."/>
            <person name="Ahmed B."/>
            <person name="Halim A."/>
            <person name="Hossen Q.M.M."/>
            <person name="Hossain M.Z."/>
            <person name="Ahmed R."/>
            <person name="Khan M.M."/>
            <person name="Islam R."/>
            <person name="Rashid M.M."/>
            <person name="Khan S.A."/>
            <person name="Rahman M.S."/>
            <person name="Alam M."/>
        </authorList>
    </citation>
    <scope>NUCLEOTIDE SEQUENCE [LARGE SCALE GENOMIC DNA]</scope>
    <source>
        <strain evidence="2">cv. CVL-1</strain>
        <tissue evidence="1">Whole seedling</tissue>
    </source>
</reference>
<dbReference type="Gramene" id="OMO96783">
    <property type="protein sequence ID" value="OMO96783"/>
    <property type="gene ID" value="CCACVL1_04768"/>
</dbReference>
<evidence type="ECO:0000313" key="2">
    <source>
        <dbReference type="Proteomes" id="UP000188268"/>
    </source>
</evidence>
<organism evidence="1 2">
    <name type="scientific">Corchorus capsularis</name>
    <name type="common">Jute</name>
    <dbReference type="NCBI Taxonomy" id="210143"/>
    <lineage>
        <taxon>Eukaryota</taxon>
        <taxon>Viridiplantae</taxon>
        <taxon>Streptophyta</taxon>
        <taxon>Embryophyta</taxon>
        <taxon>Tracheophyta</taxon>
        <taxon>Spermatophyta</taxon>
        <taxon>Magnoliopsida</taxon>
        <taxon>eudicotyledons</taxon>
        <taxon>Gunneridae</taxon>
        <taxon>Pentapetalae</taxon>
        <taxon>rosids</taxon>
        <taxon>malvids</taxon>
        <taxon>Malvales</taxon>
        <taxon>Malvaceae</taxon>
        <taxon>Grewioideae</taxon>
        <taxon>Apeibeae</taxon>
        <taxon>Corchorus</taxon>
    </lineage>
</organism>
<dbReference type="AlphaFoldDB" id="A0A1R3JPL6"/>
<proteinExistence type="predicted"/>
<evidence type="ECO:0000313" key="1">
    <source>
        <dbReference type="EMBL" id="OMO96783.1"/>
    </source>
</evidence>
<sequence length="53" mass="5885">MEAARAEAEIAIFSAIDDLFNKTGLKPKDIYSYGQLQSVFSSSIFVFHGDQQV</sequence>
<dbReference type="EMBL" id="AWWV01007357">
    <property type="protein sequence ID" value="OMO96783.1"/>
    <property type="molecule type" value="Genomic_DNA"/>
</dbReference>
<gene>
    <name evidence="1" type="ORF">CCACVL1_04768</name>
</gene>
<dbReference type="Proteomes" id="UP000188268">
    <property type="component" value="Unassembled WGS sequence"/>
</dbReference>
<accession>A0A1R3JPL6</accession>
<comment type="caution">
    <text evidence="1">The sequence shown here is derived from an EMBL/GenBank/DDBJ whole genome shotgun (WGS) entry which is preliminary data.</text>
</comment>
<protein>
    <submittedName>
        <fullName evidence="1">FAE1/Type III polyketide synthase-like protein</fullName>
    </submittedName>
</protein>
<name>A0A1R3JPL6_COCAP</name>